<name>A0ACD4NTV6_9HYPH</name>
<organism evidence="1 2">
    <name type="scientific">Antarcticirhabdus aurantiaca</name>
    <dbReference type="NCBI Taxonomy" id="2606717"/>
    <lineage>
        <taxon>Bacteria</taxon>
        <taxon>Pseudomonadati</taxon>
        <taxon>Pseudomonadota</taxon>
        <taxon>Alphaproteobacteria</taxon>
        <taxon>Hyphomicrobiales</taxon>
        <taxon>Aurantimonadaceae</taxon>
        <taxon>Antarcticirhabdus</taxon>
    </lineage>
</organism>
<keyword evidence="2" id="KW-1185">Reference proteome</keyword>
<dbReference type="EMBL" id="CP113520">
    <property type="protein sequence ID" value="WAJ30140.1"/>
    <property type="molecule type" value="Genomic_DNA"/>
</dbReference>
<evidence type="ECO:0000313" key="1">
    <source>
        <dbReference type="EMBL" id="WAJ30140.1"/>
    </source>
</evidence>
<reference evidence="1" key="1">
    <citation type="submission" date="2022-11" db="EMBL/GenBank/DDBJ databases">
        <title>beta-Carotene-producing bacterium, Jeongeuplla avenae sp. nov., alleviates the salt stress of Arabidopsis seedlings.</title>
        <authorList>
            <person name="Jiang L."/>
            <person name="Lee J."/>
        </authorList>
    </citation>
    <scope>NUCLEOTIDE SEQUENCE</scope>
    <source>
        <strain evidence="1">DY_R2A_6</strain>
    </source>
</reference>
<gene>
    <name evidence="1" type="ORF">OXU80_08010</name>
</gene>
<dbReference type="Proteomes" id="UP001163223">
    <property type="component" value="Chromosome"/>
</dbReference>
<protein>
    <submittedName>
        <fullName evidence="1">Type II toxin-antitoxin system VapC family toxin</fullName>
    </submittedName>
</protein>
<sequence>MGLSLGERSIYLDANAIIRFVESQESSITALFGRAAAGEFRLVTSEMTLAECLVVPMRDRDVRLIAGYEGFLQSDETMTVVPVDRAVLRRSAELRARLGGKTPDAIHCATAELLSCGIVVSSDKRLRLPDGLRRVDVEDASLIGRNR</sequence>
<evidence type="ECO:0000313" key="2">
    <source>
        <dbReference type="Proteomes" id="UP001163223"/>
    </source>
</evidence>
<accession>A0ACD4NTV6</accession>
<proteinExistence type="predicted"/>